<dbReference type="Proteomes" id="UP000287798">
    <property type="component" value="Unassembled WGS sequence"/>
</dbReference>
<dbReference type="PRINTS" id="PR01023">
    <property type="entry name" value="NAFLGMOTY"/>
</dbReference>
<proteinExistence type="predicted"/>
<dbReference type="PANTHER" id="PTHR30329">
    <property type="entry name" value="STATOR ELEMENT OF FLAGELLAR MOTOR COMPLEX"/>
    <property type="match status" value="1"/>
</dbReference>
<gene>
    <name evidence="3" type="ORF">D6C00_00545</name>
</gene>
<dbReference type="GO" id="GO:0016020">
    <property type="term" value="C:membrane"/>
    <property type="evidence" value="ECO:0007669"/>
    <property type="project" value="UniProtKB-UniRule"/>
</dbReference>
<dbReference type="SUPFAM" id="SSF103088">
    <property type="entry name" value="OmpA-like"/>
    <property type="match status" value="1"/>
</dbReference>
<reference evidence="3 4" key="1">
    <citation type="journal article" date="2010" name="Int. J. Syst. Evol. Microbiol.">
        <title>Thiohalobacter thiocyanaticus gen. nov., sp. nov., a moderately halophilic, sulfur-oxidizing gammaproteobacterium from hypersaline lakes, that utilizes thiocyanate.</title>
        <authorList>
            <person name="Sorokin D.Y."/>
            <person name="Kovaleva O.L."/>
            <person name="Tourova T.P."/>
            <person name="Muyzer G."/>
        </authorList>
    </citation>
    <scope>NUCLEOTIDE SEQUENCE [LARGE SCALE GENOMIC DNA]</scope>
    <source>
        <strain evidence="3 4">Hrh1</strain>
    </source>
</reference>
<dbReference type="InterPro" id="IPR006665">
    <property type="entry name" value="OmpA-like"/>
</dbReference>
<evidence type="ECO:0000259" key="2">
    <source>
        <dbReference type="PROSITE" id="PS51123"/>
    </source>
</evidence>
<protein>
    <submittedName>
        <fullName evidence="3">OmpA family protein</fullName>
    </submittedName>
</protein>
<dbReference type="PROSITE" id="PS51123">
    <property type="entry name" value="OMPA_2"/>
    <property type="match status" value="1"/>
</dbReference>
<dbReference type="CDD" id="cd07185">
    <property type="entry name" value="OmpA_C-like"/>
    <property type="match status" value="1"/>
</dbReference>
<keyword evidence="1" id="KW-0472">Membrane</keyword>
<dbReference type="InterPro" id="IPR050330">
    <property type="entry name" value="Bact_OuterMem_StrucFunc"/>
</dbReference>
<evidence type="ECO:0000313" key="3">
    <source>
        <dbReference type="EMBL" id="RRQ20617.1"/>
    </source>
</evidence>
<evidence type="ECO:0000256" key="1">
    <source>
        <dbReference type="PROSITE-ProRule" id="PRU00473"/>
    </source>
</evidence>
<feature type="domain" description="OmpA-like" evidence="2">
    <location>
        <begin position="223"/>
        <end position="337"/>
    </location>
</feature>
<dbReference type="Pfam" id="PF00691">
    <property type="entry name" value="OmpA"/>
    <property type="match status" value="1"/>
</dbReference>
<comment type="caution">
    <text evidence="3">The sequence shown here is derived from an EMBL/GenBank/DDBJ whole genome shotgun (WGS) entry which is preliminary data.</text>
</comment>
<dbReference type="PANTHER" id="PTHR30329:SF17">
    <property type="entry name" value="LIPOPROTEIN YFIB-RELATED"/>
    <property type="match status" value="1"/>
</dbReference>
<accession>A0A426QFU7</accession>
<dbReference type="InterPro" id="IPR036737">
    <property type="entry name" value="OmpA-like_sf"/>
</dbReference>
<evidence type="ECO:0000313" key="4">
    <source>
        <dbReference type="Proteomes" id="UP000287798"/>
    </source>
</evidence>
<dbReference type="Gene3D" id="3.30.1330.60">
    <property type="entry name" value="OmpA-like domain"/>
    <property type="match status" value="1"/>
</dbReference>
<keyword evidence="4" id="KW-1185">Reference proteome</keyword>
<dbReference type="Gene3D" id="2.60.40.2540">
    <property type="match status" value="1"/>
</dbReference>
<organism evidence="3 4">
    <name type="scientific">Thiohalobacter thiocyanaticus</name>
    <dbReference type="NCBI Taxonomy" id="585455"/>
    <lineage>
        <taxon>Bacteria</taxon>
        <taxon>Pseudomonadati</taxon>
        <taxon>Pseudomonadota</taxon>
        <taxon>Gammaproteobacteria</taxon>
        <taxon>Thiohalobacterales</taxon>
        <taxon>Thiohalobacteraceae</taxon>
        <taxon>Thiohalobacter</taxon>
    </lineage>
</organism>
<dbReference type="Pfam" id="PF18393">
    <property type="entry name" value="MotY_N"/>
    <property type="match status" value="1"/>
</dbReference>
<dbReference type="AlphaFoldDB" id="A0A426QFU7"/>
<dbReference type="EMBL" id="QZMU01000001">
    <property type="protein sequence ID" value="RRQ20617.1"/>
    <property type="molecule type" value="Genomic_DNA"/>
</dbReference>
<dbReference type="InterPro" id="IPR041544">
    <property type="entry name" value="MotY_N"/>
</dbReference>
<sequence>MVESPCKAGFAATISRPPMNANLDGRRVQSGGKVRARDADILSMNSTLSAHRCRNTALGLVLGLVAGSALAQIAPRHYQADFETADWRVEAGSRSCALSHEVPGFGTVRFVQHWAEPMRFQVRVPMAVSDYSRVSIHSTPAPWQHDGGARDIGSVRVASAMQPLDLQGGAVRTLLHELEQGRFTRLDWQPEQAAAEPLVVTVPAVRLRNALPEFQRCLAGVMQLDFMPTGEYSVSFDSNSTRLSYLARRALEPAIRRYKASRGGVARIVVAGHTDSSGAAWANEKVSLARARAVRDYLTRRGIPAGRIEIRGYGERWQLDPDNPAGNRRATVWLVEK</sequence>
<name>A0A426QFU7_9GAMM</name>